<dbReference type="EMBL" id="MRVG01000013">
    <property type="protein sequence ID" value="PMB64365.1"/>
    <property type="molecule type" value="Genomic_DNA"/>
</dbReference>
<reference evidence="1 2" key="1">
    <citation type="journal article" date="2016" name="Appl. Microbiol. Biotechnol.">
        <title>Characterization of T-DNA insertion mutants with decreased virulence in the entomopathogenic fungus Beauveria bassiana JEF-007.</title>
        <authorList>
            <person name="Kim S."/>
            <person name="Lee S.J."/>
            <person name="Nai Y.S."/>
            <person name="Yu J.S."/>
            <person name="Lee M.R."/>
            <person name="Yang Y.T."/>
            <person name="Kim J.S."/>
        </authorList>
    </citation>
    <scope>NUCLEOTIDE SEQUENCE [LARGE SCALE GENOMIC DNA]</scope>
    <source>
        <strain evidence="1 2">JEF-007</strain>
    </source>
</reference>
<evidence type="ECO:0000313" key="2">
    <source>
        <dbReference type="Proteomes" id="UP000235728"/>
    </source>
</evidence>
<comment type="caution">
    <text evidence="1">The sequence shown here is derived from an EMBL/GenBank/DDBJ whole genome shotgun (WGS) entry which is preliminary data.</text>
</comment>
<organism evidence="1 2">
    <name type="scientific">Beauveria bassiana</name>
    <name type="common">White muscardine disease fungus</name>
    <name type="synonym">Tritirachium shiotae</name>
    <dbReference type="NCBI Taxonomy" id="176275"/>
    <lineage>
        <taxon>Eukaryota</taxon>
        <taxon>Fungi</taxon>
        <taxon>Dikarya</taxon>
        <taxon>Ascomycota</taxon>
        <taxon>Pezizomycotina</taxon>
        <taxon>Sordariomycetes</taxon>
        <taxon>Hypocreomycetidae</taxon>
        <taxon>Hypocreales</taxon>
        <taxon>Cordycipitaceae</taxon>
        <taxon>Beauveria</taxon>
    </lineage>
</organism>
<accession>A0A2N6NAS5</accession>
<dbReference type="Proteomes" id="UP000235728">
    <property type="component" value="Unassembled WGS sequence"/>
</dbReference>
<sequence length="117" mass="13616">MPPTDFEIFVSEFDKRDDCVDVTFCDGTFTWASAAHEKELDSVRAKDVDAQKAFCGRLFQNAGLRAEELVESMHKAIDFFASSILPSYGPEQLPKAFEAYEKRFRRTWISCRMFRKW</sequence>
<proteinExistence type="predicted"/>
<protein>
    <submittedName>
        <fullName evidence="1">Uncharacterized protein</fullName>
    </submittedName>
</protein>
<name>A0A2N6NAS5_BEABA</name>
<evidence type="ECO:0000313" key="1">
    <source>
        <dbReference type="EMBL" id="PMB64365.1"/>
    </source>
</evidence>
<gene>
    <name evidence="1" type="ORF">BM221_009753</name>
</gene>
<dbReference type="AlphaFoldDB" id="A0A2N6NAS5"/>